<gene>
    <name evidence="1" type="ORF">NM688_g5562</name>
</gene>
<proteinExistence type="predicted"/>
<evidence type="ECO:0000313" key="2">
    <source>
        <dbReference type="Proteomes" id="UP001148662"/>
    </source>
</evidence>
<dbReference type="Proteomes" id="UP001148662">
    <property type="component" value="Unassembled WGS sequence"/>
</dbReference>
<accession>A0ACC1ST46</accession>
<evidence type="ECO:0000313" key="1">
    <source>
        <dbReference type="EMBL" id="KAJ3545987.1"/>
    </source>
</evidence>
<name>A0ACC1ST46_9APHY</name>
<organism evidence="1 2">
    <name type="scientific">Phlebia brevispora</name>
    <dbReference type="NCBI Taxonomy" id="194682"/>
    <lineage>
        <taxon>Eukaryota</taxon>
        <taxon>Fungi</taxon>
        <taxon>Dikarya</taxon>
        <taxon>Basidiomycota</taxon>
        <taxon>Agaricomycotina</taxon>
        <taxon>Agaricomycetes</taxon>
        <taxon>Polyporales</taxon>
        <taxon>Meruliaceae</taxon>
        <taxon>Phlebia</taxon>
    </lineage>
</organism>
<sequence length="419" mass="45289">MPAAQPNIRVIVRLPWNRPEEPLPDPPRVEWNADKEAILWEVIAKSRAVEGAGTDWKGLANHLQVPLPYLLYRAQVRYEEDLRGLQGIREALSPTSPTGGQSGPPSSTPLGRPLNADSLRLGSGHLSASGSARTLTIRTRLNSLGHRSSVNSPQKVSSSSVLTLQGPKRPHTQLRPLTPTSSRASPSSPASSADESEEDEDTRREAEEEQRAEQEALDRKLRELQRKLTKANLGLVSSPPKPAPLRMQDTKGKGKEMDRGRTAPLSASSTSSSIHQRLEMSQAVNRSQTPSHHSLSSASSPQGSIPDIPSPEPRSPQLSPMRHFSPAGKSTSPPAVNHGNAWGALRHIGRARTIGNVRSERGSEIGSETSSFSDLSDASLSASLESALMSNMSNVSNFRAGSRISSRARNYTPRRGTTQ</sequence>
<comment type="caution">
    <text evidence="1">The sequence shown here is derived from an EMBL/GenBank/DDBJ whole genome shotgun (WGS) entry which is preliminary data.</text>
</comment>
<reference evidence="1" key="1">
    <citation type="submission" date="2022-07" db="EMBL/GenBank/DDBJ databases">
        <title>Genome Sequence of Phlebia brevispora.</title>
        <authorList>
            <person name="Buettner E."/>
        </authorList>
    </citation>
    <scope>NUCLEOTIDE SEQUENCE</scope>
    <source>
        <strain evidence="1">MPL23</strain>
    </source>
</reference>
<keyword evidence="2" id="KW-1185">Reference proteome</keyword>
<dbReference type="EMBL" id="JANHOG010001037">
    <property type="protein sequence ID" value="KAJ3545987.1"/>
    <property type="molecule type" value="Genomic_DNA"/>
</dbReference>
<protein>
    <submittedName>
        <fullName evidence="1">Uncharacterized protein</fullName>
    </submittedName>
</protein>